<dbReference type="GO" id="GO:0003677">
    <property type="term" value="F:DNA binding"/>
    <property type="evidence" value="ECO:0007669"/>
    <property type="project" value="InterPro"/>
</dbReference>
<name>J9G2X4_9ZZZZ</name>
<feature type="coiled-coil region" evidence="1">
    <location>
        <begin position="166"/>
        <end position="200"/>
    </location>
</feature>
<dbReference type="Pfam" id="PF01076">
    <property type="entry name" value="Mob_Pre"/>
    <property type="match status" value="1"/>
</dbReference>
<organism evidence="2">
    <name type="scientific">gut metagenome</name>
    <dbReference type="NCBI Taxonomy" id="749906"/>
    <lineage>
        <taxon>unclassified sequences</taxon>
        <taxon>metagenomes</taxon>
        <taxon>organismal metagenomes</taxon>
    </lineage>
</organism>
<accession>J9G2X4</accession>
<dbReference type="NCBIfam" id="NF041497">
    <property type="entry name" value="MobV"/>
    <property type="match status" value="1"/>
</dbReference>
<dbReference type="GO" id="GO:0006310">
    <property type="term" value="P:DNA recombination"/>
    <property type="evidence" value="ECO:0007669"/>
    <property type="project" value="InterPro"/>
</dbReference>
<protein>
    <submittedName>
        <fullName evidence="2">Mobilization protein</fullName>
    </submittedName>
</protein>
<sequence>MPCDNYKRSIKEKLSNLVESSRAVRKDAVVVCNFIVTSDNETMDALGADRQREFFRDSVKWFSDRYGADRVLNATVHMDETTPHLHIGVMPITQDGRLSAKAIFTKTEMKAIQTEFARDVGEKYGLERGVEGSERTHLSEARFKEQKALEMANEHGAIAQELYVLAEDCKRELSEATRSLETVKQELSTMQDRKDTLQGEIERL</sequence>
<feature type="non-terminal residue" evidence="2">
    <location>
        <position position="204"/>
    </location>
</feature>
<reference evidence="2" key="1">
    <citation type="journal article" date="2012" name="PLoS ONE">
        <title>Gene sets for utilization of primary and secondary nutrition supplies in the distal gut of endangered iberian lynx.</title>
        <authorList>
            <person name="Alcaide M."/>
            <person name="Messina E."/>
            <person name="Richter M."/>
            <person name="Bargiela R."/>
            <person name="Peplies J."/>
            <person name="Huws S.A."/>
            <person name="Newbold C.J."/>
            <person name="Golyshin P.N."/>
            <person name="Simon M.A."/>
            <person name="Lopez G."/>
            <person name="Yakimov M.M."/>
            <person name="Ferrer M."/>
        </authorList>
    </citation>
    <scope>NUCLEOTIDE SEQUENCE</scope>
</reference>
<evidence type="ECO:0000256" key="1">
    <source>
        <dbReference type="SAM" id="Coils"/>
    </source>
</evidence>
<dbReference type="Gene3D" id="3.30.930.30">
    <property type="match status" value="1"/>
</dbReference>
<dbReference type="InterPro" id="IPR001668">
    <property type="entry name" value="Mob_Pre"/>
</dbReference>
<gene>
    <name evidence="2" type="ORF">EVA_17974</name>
</gene>
<dbReference type="CDD" id="cd17242">
    <property type="entry name" value="MobM_relaxase"/>
    <property type="match status" value="1"/>
</dbReference>
<keyword evidence="1" id="KW-0175">Coiled coil</keyword>
<dbReference type="EMBL" id="AMCI01006677">
    <property type="protein sequence ID" value="EJW93919.1"/>
    <property type="molecule type" value="Genomic_DNA"/>
</dbReference>
<evidence type="ECO:0000313" key="2">
    <source>
        <dbReference type="EMBL" id="EJW93919.1"/>
    </source>
</evidence>
<dbReference type="AlphaFoldDB" id="J9G2X4"/>
<proteinExistence type="predicted"/>
<comment type="caution">
    <text evidence="2">The sequence shown here is derived from an EMBL/GenBank/DDBJ whole genome shotgun (WGS) entry which is preliminary data.</text>
</comment>